<reference evidence="2" key="2">
    <citation type="submission" date="2025-08" db="UniProtKB">
        <authorList>
            <consortium name="RefSeq"/>
        </authorList>
    </citation>
    <scope>IDENTIFICATION</scope>
    <source>
        <tissue evidence="2">Leaf</tissue>
    </source>
</reference>
<reference evidence="1" key="1">
    <citation type="journal article" date="2014" name="Nat. Commun.">
        <title>The tobacco genome sequence and its comparison with those of tomato and potato.</title>
        <authorList>
            <person name="Sierro N."/>
            <person name="Battey J.N."/>
            <person name="Ouadi S."/>
            <person name="Bakaher N."/>
            <person name="Bovet L."/>
            <person name="Willig A."/>
            <person name="Goepfert S."/>
            <person name="Peitsch M.C."/>
            <person name="Ivanov N.V."/>
        </authorList>
    </citation>
    <scope>NUCLEOTIDE SEQUENCE [LARGE SCALE GENOMIC DNA]</scope>
</reference>
<organism evidence="1 2">
    <name type="scientific">Nicotiana tabacum</name>
    <name type="common">Common tobacco</name>
    <dbReference type="NCBI Taxonomy" id="4097"/>
    <lineage>
        <taxon>Eukaryota</taxon>
        <taxon>Viridiplantae</taxon>
        <taxon>Streptophyta</taxon>
        <taxon>Embryophyta</taxon>
        <taxon>Tracheophyta</taxon>
        <taxon>Spermatophyta</taxon>
        <taxon>Magnoliopsida</taxon>
        <taxon>eudicotyledons</taxon>
        <taxon>Gunneridae</taxon>
        <taxon>Pentapetalae</taxon>
        <taxon>asterids</taxon>
        <taxon>lamiids</taxon>
        <taxon>Solanales</taxon>
        <taxon>Solanaceae</taxon>
        <taxon>Nicotianoideae</taxon>
        <taxon>Nicotianeae</taxon>
        <taxon>Nicotiana</taxon>
    </lineage>
</organism>
<name>A0AC58UC32_TOBAC</name>
<sequence>MVAEPEVYYHEEGYYIIKFQLIADLNEVQYAGPYSINNKPMILKQWCPEFDFNVEFLTELPLWVKFRSLPISCWSPDSLSRITSAIGVPKYADKCTSKQTRISFARMLIEVNVTKPLPDEVTVMDPSGKTFL</sequence>
<protein>
    <submittedName>
        <fullName evidence="2">Uncharacterized protein LOC142179834</fullName>
    </submittedName>
</protein>
<evidence type="ECO:0000313" key="1">
    <source>
        <dbReference type="Proteomes" id="UP000790787"/>
    </source>
</evidence>
<dbReference type="Proteomes" id="UP000790787">
    <property type="component" value="Chromosome 4"/>
</dbReference>
<gene>
    <name evidence="2" type="primary">LOC142179834</name>
</gene>
<keyword evidence="1" id="KW-1185">Reference proteome</keyword>
<evidence type="ECO:0000313" key="2">
    <source>
        <dbReference type="RefSeq" id="XP_075106819.1"/>
    </source>
</evidence>
<dbReference type="RefSeq" id="XP_075106819.1">
    <property type="nucleotide sequence ID" value="XM_075250718.1"/>
</dbReference>
<accession>A0AC58UC32</accession>
<proteinExistence type="predicted"/>